<dbReference type="NCBIfam" id="TIGR00022">
    <property type="entry name" value="YhcH/YjgK/YiaL family protein"/>
    <property type="match status" value="1"/>
</dbReference>
<evidence type="ECO:0000313" key="1">
    <source>
        <dbReference type="EMBL" id="BCQ36856.1"/>
    </source>
</evidence>
<keyword evidence="2" id="KW-1185">Reference proteome</keyword>
<dbReference type="Proteomes" id="UP000677515">
    <property type="component" value="Chromosome"/>
</dbReference>
<gene>
    <name evidence="1" type="ORF">ERHA53_41990</name>
</gene>
<dbReference type="Pfam" id="PF04074">
    <property type="entry name" value="DUF386"/>
    <property type="match status" value="1"/>
</dbReference>
<organism evidence="1 2">
    <name type="scientific">Erwinia rhapontici</name>
    <name type="common">Pectobacterium rhapontici</name>
    <dbReference type="NCBI Taxonomy" id="55212"/>
    <lineage>
        <taxon>Bacteria</taxon>
        <taxon>Pseudomonadati</taxon>
        <taxon>Pseudomonadota</taxon>
        <taxon>Gammaproteobacteria</taxon>
        <taxon>Enterobacterales</taxon>
        <taxon>Erwiniaceae</taxon>
        <taxon>Erwinia</taxon>
    </lineage>
</organism>
<proteinExistence type="predicted"/>
<evidence type="ECO:0000313" key="2">
    <source>
        <dbReference type="Proteomes" id="UP000677515"/>
    </source>
</evidence>
<dbReference type="PANTHER" id="PTHR34986:SF1">
    <property type="entry name" value="PROTEIN YIAL"/>
    <property type="match status" value="1"/>
</dbReference>
<evidence type="ECO:0008006" key="3">
    <source>
        <dbReference type="Google" id="ProtNLM"/>
    </source>
</evidence>
<dbReference type="RefSeq" id="WP_133842617.1">
    <property type="nucleotide sequence ID" value="NZ_AP024329.1"/>
</dbReference>
<dbReference type="InterPro" id="IPR037012">
    <property type="entry name" value="NanQ/TabA/YiaL_sf"/>
</dbReference>
<protein>
    <recommendedName>
        <fullName evidence="3">YhcH/YjgK/YiaL family protein</fullName>
    </recommendedName>
</protein>
<sequence>MIFGHINNTDAHHYPPTIAHAIDWLARHDLASMAAGRYQDDHTGWQIQVLDLHTAPHGDNYPEAHRRFIDVQYLVSGNELMGVATEKCEPAIHQPYDDERDIIFYQDAPHETLVLMQPGHFAVFFPQDIHRPNCAVNAPEAIRKVVVKIPTADLAD</sequence>
<dbReference type="PANTHER" id="PTHR34986">
    <property type="entry name" value="EVOLVED BETA-GALACTOSIDASE SUBUNIT BETA"/>
    <property type="match status" value="1"/>
</dbReference>
<dbReference type="SUPFAM" id="SSF51197">
    <property type="entry name" value="Clavaminate synthase-like"/>
    <property type="match status" value="1"/>
</dbReference>
<name>A0ABN6DQ99_ERWRD</name>
<accession>A0ABN6DQ99</accession>
<reference evidence="1 2" key="1">
    <citation type="submission" date="2021-01" db="EMBL/GenBank/DDBJ databases">
        <title>Complete genome sequence of Erwinia rhapontici MAFF 311153.</title>
        <authorList>
            <person name="Morohoshi T."/>
            <person name="Someya N."/>
        </authorList>
    </citation>
    <scope>NUCLEOTIDE SEQUENCE [LARGE SCALE GENOMIC DNA]</scope>
    <source>
        <strain evidence="1 2">MAFF 311153</strain>
    </source>
</reference>
<dbReference type="GeneID" id="99868514"/>
<dbReference type="EMBL" id="AP024329">
    <property type="protein sequence ID" value="BCQ36856.1"/>
    <property type="molecule type" value="Genomic_DNA"/>
</dbReference>
<dbReference type="Gene3D" id="2.60.120.370">
    <property type="entry name" value="YhcH/YjgK/YiaL"/>
    <property type="match status" value="1"/>
</dbReference>
<dbReference type="InterPro" id="IPR004375">
    <property type="entry name" value="NanQ/TabA/YiaL"/>
</dbReference>